<proteinExistence type="predicted"/>
<organism evidence="1">
    <name type="scientific">Pantoea cypripedii</name>
    <name type="common">Pectobacterium cypripedii</name>
    <name type="synonym">Erwinia cypripedii</name>
    <dbReference type="NCBI Taxonomy" id="55209"/>
    <lineage>
        <taxon>Bacteria</taxon>
        <taxon>Pseudomonadati</taxon>
        <taxon>Pseudomonadota</taxon>
        <taxon>Gammaproteobacteria</taxon>
        <taxon>Enterobacterales</taxon>
        <taxon>Erwiniaceae</taxon>
        <taxon>Pantoea</taxon>
    </lineage>
</organism>
<reference evidence="1" key="1">
    <citation type="submission" date="2017-11" db="EMBL/GenBank/DDBJ databases">
        <title>Genome sequence of Pantoea cypripedii NE1.</title>
        <authorList>
            <person name="Nascimento F.X."/>
        </authorList>
    </citation>
    <scope>NUCLEOTIDE SEQUENCE [LARGE SCALE GENOMIC DNA]</scope>
    <source>
        <strain evidence="1">NE1</strain>
        <plasmid evidence="1">pNE1B</plasmid>
    </source>
</reference>
<geneLocation type="plasmid" evidence="1">
    <name>pNE1B</name>
</geneLocation>
<accession>A0A6B9GFL1</accession>
<protein>
    <submittedName>
        <fullName evidence="1">Uncharacterized protein</fullName>
    </submittedName>
</protein>
<dbReference type="EMBL" id="CP024770">
    <property type="protein sequence ID" value="QGY32185.1"/>
    <property type="molecule type" value="Genomic_DNA"/>
</dbReference>
<dbReference type="AlphaFoldDB" id="A0A6B9GFL1"/>
<keyword evidence="1" id="KW-0614">Plasmid</keyword>
<gene>
    <name evidence="1" type="ORF">CUN67_24645</name>
</gene>
<sequence length="157" mass="18252">MNDEKYHLTEFSMELADKRDAAIKFIIPDGLHQGPVLVKMKFKDKKGDAVFPRYSHLKETIRFRTRSGTRLIWKGNREMAKRRPCYTDIKGDKVGFAHHYGDHAELKAYDIVDDNVVMCFFIYSANENPVIDYFVAEYGKDHTTTPVPICLSYPPTW</sequence>
<name>A0A6B9GFL1_PANCY</name>
<evidence type="ECO:0000313" key="1">
    <source>
        <dbReference type="EMBL" id="QGY32185.1"/>
    </source>
</evidence>
<dbReference type="Proteomes" id="UP000502005">
    <property type="component" value="Plasmid pNE1B"/>
</dbReference>
<dbReference type="RefSeq" id="WP_208718080.1">
    <property type="nucleotide sequence ID" value="NZ_CP024770.1"/>
</dbReference>